<keyword evidence="2" id="KW-1185">Reference proteome</keyword>
<dbReference type="EMBL" id="ADHJ01000037">
    <property type="protein sequence ID" value="EFU40152.1"/>
    <property type="molecule type" value="Genomic_DNA"/>
</dbReference>
<gene>
    <name evidence="1" type="ORF">PVOR_22904</name>
</gene>
<dbReference type="KEGG" id="pvo:PVOR_22904"/>
<organism evidence="1 2">
    <name type="scientific">Paenibacillus vortex V453</name>
    <dbReference type="NCBI Taxonomy" id="715225"/>
    <lineage>
        <taxon>Bacteria</taxon>
        <taxon>Bacillati</taxon>
        <taxon>Bacillota</taxon>
        <taxon>Bacilli</taxon>
        <taxon>Bacillales</taxon>
        <taxon>Paenibacillaceae</taxon>
        <taxon>Paenibacillus</taxon>
    </lineage>
</organism>
<proteinExistence type="predicted"/>
<evidence type="ECO:0000313" key="2">
    <source>
        <dbReference type="Proteomes" id="UP000003094"/>
    </source>
</evidence>
<protein>
    <submittedName>
        <fullName evidence="1">Uncharacterized protein</fullName>
    </submittedName>
</protein>
<comment type="caution">
    <text evidence="1">The sequence shown here is derived from an EMBL/GenBank/DDBJ whole genome shotgun (WGS) entry which is preliminary data.</text>
</comment>
<accession>A0A2R9SS44</accession>
<reference evidence="1 2" key="1">
    <citation type="journal article" date="2010" name="BMC Genomics">
        <title>Genome sequence of the pattern forming Paenibacillus vortex bacterium reveals potential for thriving in complex environments.</title>
        <authorList>
            <person name="Sirota-Madi A."/>
            <person name="Olender T."/>
            <person name="Helman Y."/>
            <person name="Ingham C."/>
            <person name="Brainis I."/>
            <person name="Roth D."/>
            <person name="Hagi E."/>
            <person name="Brodsky L."/>
            <person name="Leshkowitz D."/>
            <person name="Galatenko V."/>
            <person name="Nikolaev V."/>
            <person name="Mugasimangalam R.C."/>
            <person name="Bransburg-Zabary S."/>
            <person name="Gutnick D.L."/>
            <person name="Lancet D."/>
            <person name="Ben-Jacob E."/>
        </authorList>
    </citation>
    <scope>NUCLEOTIDE SEQUENCE [LARGE SCALE GENOMIC DNA]</scope>
    <source>
        <strain evidence="1 2">V453</strain>
    </source>
</reference>
<name>A0A2R9SS44_9BACL</name>
<dbReference type="GeneID" id="97554686"/>
<evidence type="ECO:0000313" key="1">
    <source>
        <dbReference type="EMBL" id="EFU40152.1"/>
    </source>
</evidence>
<dbReference type="RefSeq" id="WP_006211355.1">
    <property type="nucleotide sequence ID" value="NZ_ADHJ01000037.1"/>
</dbReference>
<dbReference type="Proteomes" id="UP000003094">
    <property type="component" value="Unassembled WGS sequence"/>
</dbReference>
<dbReference type="AlphaFoldDB" id="A0A2R9SS44"/>
<sequence length="46" mass="5398">MSDNNVTYNNQMEKDHTEVSFQTVDDILEYYGKRHKEASDSKESVN</sequence>